<keyword evidence="4" id="KW-0285">Flavoprotein</keyword>
<dbReference type="GO" id="GO:0004368">
    <property type="term" value="F:glycerol-3-phosphate dehydrogenase (quinone) activity"/>
    <property type="evidence" value="ECO:0007669"/>
    <property type="project" value="UniProtKB-EC"/>
</dbReference>
<dbReference type="InterPro" id="IPR000447">
    <property type="entry name" value="G3P_DH_FAD-dep"/>
</dbReference>
<comment type="subcellular location">
    <subcellularLocation>
        <location evidence="7 8">Nucleus</location>
    </subcellularLocation>
</comment>
<evidence type="ECO:0000256" key="8">
    <source>
        <dbReference type="RuleBase" id="RU000682"/>
    </source>
</evidence>
<evidence type="ECO:0000256" key="4">
    <source>
        <dbReference type="ARBA" id="ARBA00022630"/>
    </source>
</evidence>
<dbReference type="InterPro" id="IPR031701">
    <property type="entry name" value="SIX1_SD"/>
</dbReference>
<evidence type="ECO:0000256" key="3">
    <source>
        <dbReference type="ARBA" id="ARBA00013029"/>
    </source>
</evidence>
<dbReference type="InterPro" id="IPR009057">
    <property type="entry name" value="Homeodomain-like_sf"/>
</dbReference>
<evidence type="ECO:0000256" key="9">
    <source>
        <dbReference type="SAM" id="MobiDB-lite"/>
    </source>
</evidence>
<evidence type="ECO:0000256" key="5">
    <source>
        <dbReference type="ARBA" id="ARBA00022827"/>
    </source>
</evidence>
<keyword evidence="5" id="KW-0274">FAD</keyword>
<protein>
    <recommendedName>
        <fullName evidence="3">glycerol-3-phosphate dehydrogenase</fullName>
        <ecNumber evidence="3">1.1.5.3</ecNumber>
    </recommendedName>
</protein>
<dbReference type="Gene3D" id="1.10.10.60">
    <property type="entry name" value="Homeodomain-like"/>
    <property type="match status" value="1"/>
</dbReference>
<dbReference type="EMBL" id="HM444119">
    <property type="protein sequence ID" value="ADO22640.1"/>
    <property type="molecule type" value="mRNA"/>
</dbReference>
<dbReference type="GO" id="GO:0005739">
    <property type="term" value="C:mitochondrion"/>
    <property type="evidence" value="ECO:0007669"/>
    <property type="project" value="TreeGrafter"/>
</dbReference>
<gene>
    <name evidence="11" type="primary">SIX59b</name>
</gene>
<dbReference type="SUPFAM" id="SSF51905">
    <property type="entry name" value="FAD/NAD(P)-binding domain"/>
    <property type="match status" value="1"/>
</dbReference>
<dbReference type="InterPro" id="IPR006076">
    <property type="entry name" value="FAD-dep_OxRdtase"/>
</dbReference>
<evidence type="ECO:0000256" key="2">
    <source>
        <dbReference type="ARBA" id="ARBA00007330"/>
    </source>
</evidence>
<dbReference type="CDD" id="cd00086">
    <property type="entry name" value="homeodomain"/>
    <property type="match status" value="1"/>
</dbReference>
<evidence type="ECO:0000256" key="7">
    <source>
        <dbReference type="PROSITE-ProRule" id="PRU00108"/>
    </source>
</evidence>
<comment type="cofactor">
    <cofactor evidence="1">
        <name>FAD</name>
        <dbReference type="ChEBI" id="CHEBI:57692"/>
    </cofactor>
</comment>
<feature type="compositionally biased region" description="Low complexity" evidence="9">
    <location>
        <begin position="185"/>
        <end position="213"/>
    </location>
</feature>
<dbReference type="Pfam" id="PF01266">
    <property type="entry name" value="DAO"/>
    <property type="match status" value="1"/>
</dbReference>
<accession>E3UJW2</accession>
<dbReference type="SMART" id="SM00389">
    <property type="entry name" value="HOX"/>
    <property type="match status" value="1"/>
</dbReference>
<keyword evidence="7 8" id="KW-0371">Homeobox</keyword>
<sequence>MLAPTEPLLSKYVYNLPNTLIQGAVVYYDGQQNDARMNVMLILSAARAGAAVSNYVQVTEILHGEDGKTCGAMCRDSNTGETFQVKAKSIINATGPFTDSIRKMDDEASESICSPSTGVHIVLPGYFSPFYLAWTIPLSFNFTFPEQELPTNPCTAEISTVSVMETFTAPSETSDYNNPDIDTCSLSPPTSPESSPTSTPTSSPNTNSTDLSDQAITAQTLYEQKEFEELVTYLSSTYFPSSDHAHLQSLYYNSLYELHKISTGKRRLEPSHKYKLRRSNPLPSTISSVKFRTNNHFDDNVKSLLLAVFKRERTPSPDTIQTLSDKTGLTERQIRNFFKNKRSRG</sequence>
<dbReference type="EC" id="1.1.5.3" evidence="3"/>
<name>E3UJW2_MNELE</name>
<proteinExistence type="evidence at transcript level"/>
<evidence type="ECO:0000259" key="10">
    <source>
        <dbReference type="PROSITE" id="PS50071"/>
    </source>
</evidence>
<dbReference type="PANTHER" id="PTHR11985">
    <property type="entry name" value="GLYCEROL-3-PHOSPHATE DEHYDROGENASE"/>
    <property type="match status" value="1"/>
</dbReference>
<dbReference type="GO" id="GO:0006072">
    <property type="term" value="P:glycerol-3-phosphate metabolic process"/>
    <property type="evidence" value="ECO:0007669"/>
    <property type="project" value="InterPro"/>
</dbReference>
<dbReference type="GO" id="GO:0005634">
    <property type="term" value="C:nucleus"/>
    <property type="evidence" value="ECO:0007669"/>
    <property type="project" value="UniProtKB-SubCell"/>
</dbReference>
<feature type="region of interest" description="Disordered" evidence="9">
    <location>
        <begin position="170"/>
        <end position="213"/>
    </location>
</feature>
<dbReference type="Gene3D" id="3.30.9.10">
    <property type="entry name" value="D-Amino Acid Oxidase, subunit A, domain 2"/>
    <property type="match status" value="1"/>
</dbReference>
<reference evidence="11" key="1">
    <citation type="journal article" date="2010" name="Evodevo">
        <title>The homeodomain complement of the ctenophore Mnemiopsis leidyi suggests that Ctenophora and Porifera diverged prior to the ParaHoxozoa.</title>
        <authorList>
            <person name="Ryan J.F."/>
            <person name="Pang K."/>
            <person name="NISC Comparative Sequencing Program"/>
            <person name="Mullikin J.C."/>
            <person name="Martindale M.Q."/>
            <person name="Baxevanis A.D."/>
        </authorList>
    </citation>
    <scope>NUCLEOTIDE SEQUENCE</scope>
</reference>
<dbReference type="PROSITE" id="PS50071">
    <property type="entry name" value="HOMEOBOX_2"/>
    <property type="match status" value="1"/>
</dbReference>
<feature type="domain" description="Homeobox" evidence="10">
    <location>
        <begin position="288"/>
        <end position="345"/>
    </location>
</feature>
<dbReference type="Pfam" id="PF16878">
    <property type="entry name" value="SIX1_SD"/>
    <property type="match status" value="1"/>
</dbReference>
<organism evidence="11">
    <name type="scientific">Mnemiopsis leidyi</name>
    <name type="common">Sea walnut</name>
    <name type="synonym">Warty comb jellyfish</name>
    <dbReference type="NCBI Taxonomy" id="27923"/>
    <lineage>
        <taxon>Eukaryota</taxon>
        <taxon>Metazoa</taxon>
        <taxon>Ctenophora</taxon>
        <taxon>Tentaculata</taxon>
        <taxon>Lobata</taxon>
        <taxon>Bolinopsidae</taxon>
        <taxon>Mnemiopsis</taxon>
    </lineage>
</organism>
<evidence type="ECO:0000313" key="11">
    <source>
        <dbReference type="EMBL" id="ADO22640.1"/>
    </source>
</evidence>
<dbReference type="AlphaFoldDB" id="E3UJW2"/>
<dbReference type="SUPFAM" id="SSF46689">
    <property type="entry name" value="Homeodomain-like"/>
    <property type="match status" value="1"/>
</dbReference>
<dbReference type="GO" id="GO:0003677">
    <property type="term" value="F:DNA binding"/>
    <property type="evidence" value="ECO:0007669"/>
    <property type="project" value="UniProtKB-UniRule"/>
</dbReference>
<evidence type="ECO:0000256" key="1">
    <source>
        <dbReference type="ARBA" id="ARBA00001974"/>
    </source>
</evidence>
<comment type="similarity">
    <text evidence="2">Belongs to the FAD-dependent glycerol-3-phosphate dehydrogenase family.</text>
</comment>
<dbReference type="InterPro" id="IPR001356">
    <property type="entry name" value="HD"/>
</dbReference>
<evidence type="ECO:0000256" key="6">
    <source>
        <dbReference type="ARBA" id="ARBA00023002"/>
    </source>
</evidence>
<keyword evidence="6" id="KW-0560">Oxidoreductase</keyword>
<keyword evidence="7 8" id="KW-0539">Nucleus</keyword>
<dbReference type="Pfam" id="PF00046">
    <property type="entry name" value="Homeodomain"/>
    <property type="match status" value="1"/>
</dbReference>
<dbReference type="Gene3D" id="3.50.50.60">
    <property type="entry name" value="FAD/NAD(P)-binding domain"/>
    <property type="match status" value="1"/>
</dbReference>
<dbReference type="InterPro" id="IPR036188">
    <property type="entry name" value="FAD/NAD-bd_sf"/>
</dbReference>
<keyword evidence="7 8" id="KW-0238">DNA-binding</keyword>
<dbReference type="PANTHER" id="PTHR11985:SF15">
    <property type="entry name" value="GLYCEROL-3-PHOSPHATE DEHYDROGENASE, MITOCHONDRIAL"/>
    <property type="match status" value="1"/>
</dbReference>